<protein>
    <recommendedName>
        <fullName evidence="3">DNA-directed RNA polymerase RpoA/D/Rpb3-type domain-containing protein</fullName>
    </recommendedName>
</protein>
<dbReference type="GO" id="GO:0005736">
    <property type="term" value="C:RNA polymerase I complex"/>
    <property type="evidence" value="ECO:0007669"/>
    <property type="project" value="TreeGrafter"/>
</dbReference>
<keyword evidence="2" id="KW-1185">Reference proteome</keyword>
<dbReference type="PANTHER" id="PTHR11800">
    <property type="entry name" value="DNA-DIRECTED RNA POLYMERASE"/>
    <property type="match status" value="1"/>
</dbReference>
<dbReference type="Proteomes" id="UP000281553">
    <property type="component" value="Unassembled WGS sequence"/>
</dbReference>
<dbReference type="InterPro" id="IPR036643">
    <property type="entry name" value="RNApol_insert_sf"/>
</dbReference>
<reference evidence="1 2" key="1">
    <citation type="submission" date="2018-11" db="EMBL/GenBank/DDBJ databases">
        <authorList>
            <consortium name="Pathogen Informatics"/>
        </authorList>
    </citation>
    <scope>NUCLEOTIDE SEQUENCE [LARGE SCALE GENOMIC DNA]</scope>
</reference>
<accession>A0A3P7LIM2</accession>
<dbReference type="PANTHER" id="PTHR11800:SF13">
    <property type="entry name" value="DNA-DIRECTED RNA POLYMERASES I AND III SUBUNIT RPAC1"/>
    <property type="match status" value="1"/>
</dbReference>
<gene>
    <name evidence="1" type="ORF">DILT_LOCUS6384</name>
</gene>
<dbReference type="Gene3D" id="2.170.120.12">
    <property type="entry name" value="DNA-directed RNA polymerase, insert domain"/>
    <property type="match status" value="1"/>
</dbReference>
<organism evidence="1 2">
    <name type="scientific">Dibothriocephalus latus</name>
    <name type="common">Fish tapeworm</name>
    <name type="synonym">Diphyllobothrium latum</name>
    <dbReference type="NCBI Taxonomy" id="60516"/>
    <lineage>
        <taxon>Eukaryota</taxon>
        <taxon>Metazoa</taxon>
        <taxon>Spiralia</taxon>
        <taxon>Lophotrochozoa</taxon>
        <taxon>Platyhelminthes</taxon>
        <taxon>Cestoda</taxon>
        <taxon>Eucestoda</taxon>
        <taxon>Diphyllobothriidea</taxon>
        <taxon>Diphyllobothriidae</taxon>
        <taxon>Dibothriocephalus</taxon>
    </lineage>
</organism>
<evidence type="ECO:0000313" key="1">
    <source>
        <dbReference type="EMBL" id="VDN10553.1"/>
    </source>
</evidence>
<name>A0A3P7LIM2_DIBLA</name>
<dbReference type="AlphaFoldDB" id="A0A3P7LIM2"/>
<dbReference type="InterPro" id="IPR050518">
    <property type="entry name" value="Rpo3/RPB3_RNA_Pol_subunit"/>
</dbReference>
<sequence>MRRIIVAEVPSFAIERVYLHQNTSVIADEVFCHRLGLVPLNIDGSKLDFCSDALPDTCEIEDFDPNHHIIFDLDVKIDKLPVKESDVSAKEGLHITPLYR</sequence>
<dbReference type="GO" id="GO:0005666">
    <property type="term" value="C:RNA polymerase III complex"/>
    <property type="evidence" value="ECO:0007669"/>
    <property type="project" value="TreeGrafter"/>
</dbReference>
<dbReference type="GO" id="GO:0003899">
    <property type="term" value="F:DNA-directed RNA polymerase activity"/>
    <property type="evidence" value="ECO:0007669"/>
    <property type="project" value="TreeGrafter"/>
</dbReference>
<dbReference type="EMBL" id="UYRU01049417">
    <property type="protein sequence ID" value="VDN10553.1"/>
    <property type="molecule type" value="Genomic_DNA"/>
</dbReference>
<dbReference type="SUPFAM" id="SSF56553">
    <property type="entry name" value="Insert subdomain of RNA polymerase alpha subunit"/>
    <property type="match status" value="1"/>
</dbReference>
<evidence type="ECO:0008006" key="3">
    <source>
        <dbReference type="Google" id="ProtNLM"/>
    </source>
</evidence>
<dbReference type="OrthoDB" id="270173at2759"/>
<evidence type="ECO:0000313" key="2">
    <source>
        <dbReference type="Proteomes" id="UP000281553"/>
    </source>
</evidence>
<proteinExistence type="predicted"/>